<protein>
    <submittedName>
        <fullName evidence="2">Uncharacterized protein</fullName>
    </submittedName>
</protein>
<dbReference type="EMBL" id="JAIWYP010000003">
    <property type="protein sequence ID" value="KAH3857957.1"/>
    <property type="molecule type" value="Genomic_DNA"/>
</dbReference>
<dbReference type="AlphaFoldDB" id="A0A9D4R8S4"/>
<evidence type="ECO:0000313" key="2">
    <source>
        <dbReference type="EMBL" id="KAH3857957.1"/>
    </source>
</evidence>
<reference evidence="2" key="1">
    <citation type="journal article" date="2019" name="bioRxiv">
        <title>The Genome of the Zebra Mussel, Dreissena polymorpha: A Resource for Invasive Species Research.</title>
        <authorList>
            <person name="McCartney M.A."/>
            <person name="Auch B."/>
            <person name="Kono T."/>
            <person name="Mallez S."/>
            <person name="Zhang Y."/>
            <person name="Obille A."/>
            <person name="Becker A."/>
            <person name="Abrahante J.E."/>
            <person name="Garbe J."/>
            <person name="Badalamenti J.P."/>
            <person name="Herman A."/>
            <person name="Mangelson H."/>
            <person name="Liachko I."/>
            <person name="Sullivan S."/>
            <person name="Sone E.D."/>
            <person name="Koren S."/>
            <person name="Silverstein K.A.T."/>
            <person name="Beckman K.B."/>
            <person name="Gohl D.M."/>
        </authorList>
    </citation>
    <scope>NUCLEOTIDE SEQUENCE</scope>
    <source>
        <strain evidence="2">Duluth1</strain>
        <tissue evidence="2">Whole animal</tissue>
    </source>
</reference>
<accession>A0A9D4R8S4</accession>
<reference evidence="2" key="2">
    <citation type="submission" date="2020-11" db="EMBL/GenBank/DDBJ databases">
        <authorList>
            <person name="McCartney M.A."/>
            <person name="Auch B."/>
            <person name="Kono T."/>
            <person name="Mallez S."/>
            <person name="Becker A."/>
            <person name="Gohl D.M."/>
            <person name="Silverstein K.A.T."/>
            <person name="Koren S."/>
            <person name="Bechman K.B."/>
            <person name="Herman A."/>
            <person name="Abrahante J.E."/>
            <person name="Garbe J."/>
        </authorList>
    </citation>
    <scope>NUCLEOTIDE SEQUENCE</scope>
    <source>
        <strain evidence="2">Duluth1</strain>
        <tissue evidence="2">Whole animal</tissue>
    </source>
</reference>
<gene>
    <name evidence="2" type="ORF">DPMN_100575</name>
</gene>
<sequence length="81" mass="9045">MKAGIRSSNAVSSQISARRFITIIRISARHQNITIIQIYGQSLDYEDAEIIHNHSPEERHPSKATGTPRSYQTLNKTGQGP</sequence>
<name>A0A9D4R8S4_DREPO</name>
<organism evidence="2 3">
    <name type="scientific">Dreissena polymorpha</name>
    <name type="common">Zebra mussel</name>
    <name type="synonym">Mytilus polymorpha</name>
    <dbReference type="NCBI Taxonomy" id="45954"/>
    <lineage>
        <taxon>Eukaryota</taxon>
        <taxon>Metazoa</taxon>
        <taxon>Spiralia</taxon>
        <taxon>Lophotrochozoa</taxon>
        <taxon>Mollusca</taxon>
        <taxon>Bivalvia</taxon>
        <taxon>Autobranchia</taxon>
        <taxon>Heteroconchia</taxon>
        <taxon>Euheterodonta</taxon>
        <taxon>Imparidentia</taxon>
        <taxon>Neoheterodontei</taxon>
        <taxon>Myida</taxon>
        <taxon>Dreissenoidea</taxon>
        <taxon>Dreissenidae</taxon>
        <taxon>Dreissena</taxon>
    </lineage>
</organism>
<keyword evidence="3" id="KW-1185">Reference proteome</keyword>
<feature type="region of interest" description="Disordered" evidence="1">
    <location>
        <begin position="50"/>
        <end position="81"/>
    </location>
</feature>
<proteinExistence type="predicted"/>
<dbReference type="Proteomes" id="UP000828390">
    <property type="component" value="Unassembled WGS sequence"/>
</dbReference>
<feature type="compositionally biased region" description="Polar residues" evidence="1">
    <location>
        <begin position="64"/>
        <end position="81"/>
    </location>
</feature>
<comment type="caution">
    <text evidence="2">The sequence shown here is derived from an EMBL/GenBank/DDBJ whole genome shotgun (WGS) entry which is preliminary data.</text>
</comment>
<evidence type="ECO:0000313" key="3">
    <source>
        <dbReference type="Proteomes" id="UP000828390"/>
    </source>
</evidence>
<feature type="compositionally biased region" description="Basic and acidic residues" evidence="1">
    <location>
        <begin position="50"/>
        <end position="61"/>
    </location>
</feature>
<evidence type="ECO:0000256" key="1">
    <source>
        <dbReference type="SAM" id="MobiDB-lite"/>
    </source>
</evidence>